<evidence type="ECO:0000313" key="2">
    <source>
        <dbReference type="Proteomes" id="UP001589619"/>
    </source>
</evidence>
<comment type="caution">
    <text evidence="1">The sequence shown here is derived from an EMBL/GenBank/DDBJ whole genome shotgun (WGS) entry which is preliminary data.</text>
</comment>
<sequence>MSHTLNEAELVQYIAARTKADAAAIRNVLKHEQAFMNKLQKRSNADVEIDSDELVDYVLGQSDVKLHEPAIEAILDAEMQYLIDNGLADYDD</sequence>
<accession>A0ABV5VQQ5</accession>
<dbReference type="Proteomes" id="UP001589619">
    <property type="component" value="Unassembled WGS sequence"/>
</dbReference>
<dbReference type="RefSeq" id="WP_344906702.1">
    <property type="nucleotide sequence ID" value="NZ_BAAAYO010000005.1"/>
</dbReference>
<proteinExistence type="predicted"/>
<gene>
    <name evidence="1" type="ORF">ACFFNY_03375</name>
</gene>
<name>A0ABV5VQQ5_9BACL</name>
<keyword evidence="2" id="KW-1185">Reference proteome</keyword>
<dbReference type="EMBL" id="JBHMAG010000003">
    <property type="protein sequence ID" value="MFB9750603.1"/>
    <property type="molecule type" value="Genomic_DNA"/>
</dbReference>
<protein>
    <submittedName>
        <fullName evidence="1">Uncharacterized protein</fullName>
    </submittedName>
</protein>
<organism evidence="1 2">
    <name type="scientific">Paenibacillus hodogayensis</name>
    <dbReference type="NCBI Taxonomy" id="279208"/>
    <lineage>
        <taxon>Bacteria</taxon>
        <taxon>Bacillati</taxon>
        <taxon>Bacillota</taxon>
        <taxon>Bacilli</taxon>
        <taxon>Bacillales</taxon>
        <taxon>Paenibacillaceae</taxon>
        <taxon>Paenibacillus</taxon>
    </lineage>
</organism>
<reference evidence="1 2" key="1">
    <citation type="submission" date="2024-09" db="EMBL/GenBank/DDBJ databases">
        <authorList>
            <person name="Sun Q."/>
            <person name="Mori K."/>
        </authorList>
    </citation>
    <scope>NUCLEOTIDE SEQUENCE [LARGE SCALE GENOMIC DNA]</scope>
    <source>
        <strain evidence="1 2">JCM 12520</strain>
    </source>
</reference>
<evidence type="ECO:0000313" key="1">
    <source>
        <dbReference type="EMBL" id="MFB9750603.1"/>
    </source>
</evidence>